<protein>
    <submittedName>
        <fullName evidence="2">Uncharacterized protein</fullName>
    </submittedName>
</protein>
<dbReference type="EMBL" id="FUYS01000002">
    <property type="protein sequence ID" value="SKB36475.1"/>
    <property type="molecule type" value="Genomic_DNA"/>
</dbReference>
<evidence type="ECO:0000256" key="1">
    <source>
        <dbReference type="SAM" id="MobiDB-lite"/>
    </source>
</evidence>
<gene>
    <name evidence="2" type="ORF">SAMN05660226_00919</name>
</gene>
<reference evidence="2 3" key="1">
    <citation type="submission" date="2017-02" db="EMBL/GenBank/DDBJ databases">
        <authorList>
            <person name="Peterson S.W."/>
        </authorList>
    </citation>
    <scope>NUCLEOTIDE SEQUENCE [LARGE SCALE GENOMIC DNA]</scope>
    <source>
        <strain evidence="2 3">DSM 22899</strain>
    </source>
</reference>
<sequence>MSKFTDCRPTMVRQVATIMGAKQDNLFLLSFIILLSSSVYDAELIRGVSVKFPDPRRMRPGSNPHYGRTRTKKRKKKAGINDGAMHSTEYCRYICITGYVISYTDGFIFKNRQDGLGKPTADARCKGDR</sequence>
<accession>A0A1T5ANN9</accession>
<evidence type="ECO:0000313" key="3">
    <source>
        <dbReference type="Proteomes" id="UP000190541"/>
    </source>
</evidence>
<dbReference type="STRING" id="623280.SAMN05660226_00919"/>
<dbReference type="AlphaFoldDB" id="A0A1T5ANN9"/>
<name>A0A1T5ANN9_9SPHI</name>
<organism evidence="2 3">
    <name type="scientific">Parapedobacter luteus</name>
    <dbReference type="NCBI Taxonomy" id="623280"/>
    <lineage>
        <taxon>Bacteria</taxon>
        <taxon>Pseudomonadati</taxon>
        <taxon>Bacteroidota</taxon>
        <taxon>Sphingobacteriia</taxon>
        <taxon>Sphingobacteriales</taxon>
        <taxon>Sphingobacteriaceae</taxon>
        <taxon>Parapedobacter</taxon>
    </lineage>
</organism>
<proteinExistence type="predicted"/>
<keyword evidence="3" id="KW-1185">Reference proteome</keyword>
<feature type="region of interest" description="Disordered" evidence="1">
    <location>
        <begin position="55"/>
        <end position="79"/>
    </location>
</feature>
<feature type="compositionally biased region" description="Basic residues" evidence="1">
    <location>
        <begin position="67"/>
        <end position="78"/>
    </location>
</feature>
<evidence type="ECO:0000313" key="2">
    <source>
        <dbReference type="EMBL" id="SKB36475.1"/>
    </source>
</evidence>
<dbReference type="Proteomes" id="UP000190541">
    <property type="component" value="Unassembled WGS sequence"/>
</dbReference>